<gene>
    <name evidence="2" type="primary">LOC117647130</name>
</gene>
<evidence type="ECO:0000313" key="2">
    <source>
        <dbReference type="RefSeq" id="XP_034244565.1"/>
    </source>
</evidence>
<protein>
    <submittedName>
        <fullName evidence="2">Uncharacterized protein LOC117647130 isoform X2</fullName>
    </submittedName>
</protein>
<keyword evidence="1" id="KW-1185">Reference proteome</keyword>
<accession>A0A6P8Z3E1</accession>
<reference evidence="2" key="1">
    <citation type="submission" date="2025-08" db="UniProtKB">
        <authorList>
            <consortium name="RefSeq"/>
        </authorList>
    </citation>
    <scope>IDENTIFICATION</scope>
    <source>
        <tissue evidence="2">Total insect</tissue>
    </source>
</reference>
<dbReference type="GeneID" id="117647130"/>
<dbReference type="AlphaFoldDB" id="A0A6P8Z3E1"/>
<name>A0A6P8Z3E1_THRPL</name>
<proteinExistence type="predicted"/>
<dbReference type="RefSeq" id="XP_034244565.1">
    <property type="nucleotide sequence ID" value="XM_034388674.1"/>
</dbReference>
<sequence length="146" mass="16340">MRVMQVLVSIRASRRSVLATMCELECNRARRGFFGFRSGLGVDCDTSEDCRLHAYCGPGRVCACRETYVPDKDNITCLAGLRQKCQYDDGCVPNAYCRHQERCECKEGFIPTMDLLHCKSSAPSAMCIPGFVFLLDLVLVLTNLQV</sequence>
<evidence type="ECO:0000313" key="1">
    <source>
        <dbReference type="Proteomes" id="UP000515158"/>
    </source>
</evidence>
<organism evidence="2">
    <name type="scientific">Thrips palmi</name>
    <name type="common">Melon thrips</name>
    <dbReference type="NCBI Taxonomy" id="161013"/>
    <lineage>
        <taxon>Eukaryota</taxon>
        <taxon>Metazoa</taxon>
        <taxon>Ecdysozoa</taxon>
        <taxon>Arthropoda</taxon>
        <taxon>Hexapoda</taxon>
        <taxon>Insecta</taxon>
        <taxon>Pterygota</taxon>
        <taxon>Neoptera</taxon>
        <taxon>Paraneoptera</taxon>
        <taxon>Thysanoptera</taxon>
        <taxon>Terebrantia</taxon>
        <taxon>Thripoidea</taxon>
        <taxon>Thripidae</taxon>
        <taxon>Thrips</taxon>
    </lineage>
</organism>
<dbReference type="Proteomes" id="UP000515158">
    <property type="component" value="Unplaced"/>
</dbReference>